<dbReference type="GO" id="GO:0005886">
    <property type="term" value="C:plasma membrane"/>
    <property type="evidence" value="ECO:0007669"/>
    <property type="project" value="TreeGrafter"/>
</dbReference>
<dbReference type="EMBL" id="JAYMYS010000004">
    <property type="protein sequence ID" value="KAK7395624.1"/>
    <property type="molecule type" value="Genomic_DNA"/>
</dbReference>
<dbReference type="Proteomes" id="UP001386955">
    <property type="component" value="Unassembled WGS sequence"/>
</dbReference>
<sequence length="231" mass="26184">MKPRPPAPAPFDPFQSSNKNNSGSKKTLVMTAGLNEFLNDIQMLSQLCDLHLVSIIRYCYENNEVILVYDYIDRGTLGDHLYCTNNPSLSWKQRLQICIGVARGLHYLHTRVLSGRKPLLRVVENRQVSLVDWAKHLYQKGSPSEIVDRKLKDQFVLQLDDSAIDGVMVSGWDYEDMDDMFSNTNSSVQFSNYSINSGLNITSNDSYGSKDIDKLVIPENVFSEIKDPKGQ</sequence>
<gene>
    <name evidence="3" type="ORF">VNO78_16188</name>
</gene>
<dbReference type="AlphaFoldDB" id="A0AAN9XKG1"/>
<feature type="compositionally biased region" description="Low complexity" evidence="1">
    <location>
        <begin position="12"/>
        <end position="24"/>
    </location>
</feature>
<feature type="region of interest" description="Disordered" evidence="1">
    <location>
        <begin position="1"/>
        <end position="24"/>
    </location>
</feature>
<dbReference type="PANTHER" id="PTHR27003">
    <property type="entry name" value="OS07G0166700 PROTEIN"/>
    <property type="match status" value="1"/>
</dbReference>
<proteinExistence type="predicted"/>
<feature type="domain" description="Protein kinase" evidence="2">
    <location>
        <begin position="1"/>
        <end position="231"/>
    </location>
</feature>
<organism evidence="3 4">
    <name type="scientific">Psophocarpus tetragonolobus</name>
    <name type="common">Winged bean</name>
    <name type="synonym">Dolichos tetragonolobus</name>
    <dbReference type="NCBI Taxonomy" id="3891"/>
    <lineage>
        <taxon>Eukaryota</taxon>
        <taxon>Viridiplantae</taxon>
        <taxon>Streptophyta</taxon>
        <taxon>Embryophyta</taxon>
        <taxon>Tracheophyta</taxon>
        <taxon>Spermatophyta</taxon>
        <taxon>Magnoliopsida</taxon>
        <taxon>eudicotyledons</taxon>
        <taxon>Gunneridae</taxon>
        <taxon>Pentapetalae</taxon>
        <taxon>rosids</taxon>
        <taxon>fabids</taxon>
        <taxon>Fabales</taxon>
        <taxon>Fabaceae</taxon>
        <taxon>Papilionoideae</taxon>
        <taxon>50 kb inversion clade</taxon>
        <taxon>NPAAA clade</taxon>
        <taxon>indigoferoid/millettioid clade</taxon>
        <taxon>Phaseoleae</taxon>
        <taxon>Psophocarpus</taxon>
    </lineage>
</organism>
<dbReference type="Pfam" id="PF07714">
    <property type="entry name" value="PK_Tyr_Ser-Thr"/>
    <property type="match status" value="1"/>
</dbReference>
<dbReference type="SUPFAM" id="SSF56112">
    <property type="entry name" value="Protein kinase-like (PK-like)"/>
    <property type="match status" value="1"/>
</dbReference>
<dbReference type="InterPro" id="IPR001245">
    <property type="entry name" value="Ser-Thr/Tyr_kinase_cat_dom"/>
</dbReference>
<evidence type="ECO:0000259" key="2">
    <source>
        <dbReference type="PROSITE" id="PS50011"/>
    </source>
</evidence>
<dbReference type="InterPro" id="IPR011009">
    <property type="entry name" value="Kinase-like_dom_sf"/>
</dbReference>
<dbReference type="GO" id="GO:0004714">
    <property type="term" value="F:transmembrane receptor protein tyrosine kinase activity"/>
    <property type="evidence" value="ECO:0007669"/>
    <property type="project" value="InterPro"/>
</dbReference>
<dbReference type="Gene3D" id="1.10.510.10">
    <property type="entry name" value="Transferase(Phosphotransferase) domain 1"/>
    <property type="match status" value="1"/>
</dbReference>
<dbReference type="GO" id="GO:0009506">
    <property type="term" value="C:plasmodesma"/>
    <property type="evidence" value="ECO:0007669"/>
    <property type="project" value="TreeGrafter"/>
</dbReference>
<dbReference type="InterPro" id="IPR045272">
    <property type="entry name" value="ANXUR1/2-like"/>
</dbReference>
<evidence type="ECO:0000313" key="3">
    <source>
        <dbReference type="EMBL" id="KAK7395624.1"/>
    </source>
</evidence>
<dbReference type="InterPro" id="IPR000719">
    <property type="entry name" value="Prot_kinase_dom"/>
</dbReference>
<dbReference type="PROSITE" id="PS50011">
    <property type="entry name" value="PROTEIN_KINASE_DOM"/>
    <property type="match status" value="1"/>
</dbReference>
<feature type="compositionally biased region" description="Pro residues" evidence="1">
    <location>
        <begin position="1"/>
        <end position="11"/>
    </location>
</feature>
<comment type="caution">
    <text evidence="3">The sequence shown here is derived from an EMBL/GenBank/DDBJ whole genome shotgun (WGS) entry which is preliminary data.</text>
</comment>
<accession>A0AAN9XKG1</accession>
<dbReference type="PANTHER" id="PTHR27003:SF434">
    <property type="entry name" value="RECEPTOR-LIKE PROTEIN KINASE FERONIA"/>
    <property type="match status" value="1"/>
</dbReference>
<keyword evidence="4" id="KW-1185">Reference proteome</keyword>
<name>A0AAN9XKG1_PSOTE</name>
<dbReference type="GO" id="GO:0005524">
    <property type="term" value="F:ATP binding"/>
    <property type="evidence" value="ECO:0007669"/>
    <property type="project" value="InterPro"/>
</dbReference>
<protein>
    <recommendedName>
        <fullName evidence="2">Protein kinase domain-containing protein</fullName>
    </recommendedName>
</protein>
<evidence type="ECO:0000256" key="1">
    <source>
        <dbReference type="SAM" id="MobiDB-lite"/>
    </source>
</evidence>
<evidence type="ECO:0000313" key="4">
    <source>
        <dbReference type="Proteomes" id="UP001386955"/>
    </source>
</evidence>
<reference evidence="3 4" key="1">
    <citation type="submission" date="2024-01" db="EMBL/GenBank/DDBJ databases">
        <title>The genomes of 5 underutilized Papilionoideae crops provide insights into root nodulation and disease resistanc.</title>
        <authorList>
            <person name="Jiang F."/>
        </authorList>
    </citation>
    <scope>NUCLEOTIDE SEQUENCE [LARGE SCALE GENOMIC DNA]</scope>
    <source>
        <strain evidence="3">DUOXIRENSHENG_FW03</strain>
        <tissue evidence="3">Leaves</tissue>
    </source>
</reference>